<dbReference type="RefSeq" id="WP_145027520.1">
    <property type="nucleotide sequence ID" value="NZ_CP036271.1"/>
</dbReference>
<gene>
    <name evidence="2" type="ORF">Pan44_08450</name>
</gene>
<dbReference type="Proteomes" id="UP000315700">
    <property type="component" value="Chromosome"/>
</dbReference>
<proteinExistence type="predicted"/>
<accession>A0A517S9P5</accession>
<reference evidence="2 3" key="1">
    <citation type="submission" date="2019-02" db="EMBL/GenBank/DDBJ databases">
        <title>Deep-cultivation of Planctomycetes and their phenomic and genomic characterization uncovers novel biology.</title>
        <authorList>
            <person name="Wiegand S."/>
            <person name="Jogler M."/>
            <person name="Boedeker C."/>
            <person name="Pinto D."/>
            <person name="Vollmers J."/>
            <person name="Rivas-Marin E."/>
            <person name="Kohn T."/>
            <person name="Peeters S.H."/>
            <person name="Heuer A."/>
            <person name="Rast P."/>
            <person name="Oberbeckmann S."/>
            <person name="Bunk B."/>
            <person name="Jeske O."/>
            <person name="Meyerdierks A."/>
            <person name="Storesund J.E."/>
            <person name="Kallscheuer N."/>
            <person name="Luecker S."/>
            <person name="Lage O.M."/>
            <person name="Pohl T."/>
            <person name="Merkel B.J."/>
            <person name="Hornburger P."/>
            <person name="Mueller R.-W."/>
            <person name="Bruemmer F."/>
            <person name="Labrenz M."/>
            <person name="Spormann A.M."/>
            <person name="Op den Camp H."/>
            <person name="Overmann J."/>
            <person name="Amann R."/>
            <person name="Jetten M.S.M."/>
            <person name="Mascher T."/>
            <person name="Medema M.H."/>
            <person name="Devos D.P."/>
            <person name="Kaster A.-K."/>
            <person name="Ovreas L."/>
            <person name="Rohde M."/>
            <person name="Galperin M.Y."/>
            <person name="Jogler C."/>
        </authorList>
    </citation>
    <scope>NUCLEOTIDE SEQUENCE [LARGE SCALE GENOMIC DNA]</scope>
    <source>
        <strain evidence="2 3">Pan44</strain>
    </source>
</reference>
<dbReference type="InParanoid" id="A0A517S9P5"/>
<sequence length="241" mass="26565">MMSHHHDRLLLSRGLALVVIATLLPGCSRDDKGVTIAPAGLSEDQALELAAEASASAVPADREGFRPLHLRDFQMFAAEPDSWREESGMILTTGKPKGYISSRRVYRNFTWRAEFRFPPGDDPSKADQSNTGFMLCIQEPHKVWPRSLEVQGKWIEMGQIKSNGGVPALMINDDQAAREAARKPVGEWNAIEITVKDGTVSSILNGKAICIAEPGELKSGRIGLQAENFPVEFRGVRIRED</sequence>
<evidence type="ECO:0000313" key="2">
    <source>
        <dbReference type="EMBL" id="QDT52832.1"/>
    </source>
</evidence>
<keyword evidence="3" id="KW-1185">Reference proteome</keyword>
<dbReference type="KEGG" id="ccos:Pan44_08450"/>
<dbReference type="Pfam" id="PF06439">
    <property type="entry name" value="3keto-disac_hyd"/>
    <property type="match status" value="1"/>
</dbReference>
<evidence type="ECO:0000259" key="1">
    <source>
        <dbReference type="Pfam" id="PF06439"/>
    </source>
</evidence>
<feature type="domain" description="3-keto-alpha-glucoside-1,2-lyase/3-keto-2-hydroxy-glucal hydratase" evidence="1">
    <location>
        <begin position="80"/>
        <end position="239"/>
    </location>
</feature>
<dbReference type="GO" id="GO:0016787">
    <property type="term" value="F:hydrolase activity"/>
    <property type="evidence" value="ECO:0007669"/>
    <property type="project" value="InterPro"/>
</dbReference>
<name>A0A517S9P5_9PLAN</name>
<protein>
    <recommendedName>
        <fullName evidence="1">3-keto-alpha-glucoside-1,2-lyase/3-keto-2-hydroxy-glucal hydratase domain-containing protein</fullName>
    </recommendedName>
</protein>
<dbReference type="AlphaFoldDB" id="A0A517S9P5"/>
<organism evidence="2 3">
    <name type="scientific">Caulifigura coniformis</name>
    <dbReference type="NCBI Taxonomy" id="2527983"/>
    <lineage>
        <taxon>Bacteria</taxon>
        <taxon>Pseudomonadati</taxon>
        <taxon>Planctomycetota</taxon>
        <taxon>Planctomycetia</taxon>
        <taxon>Planctomycetales</taxon>
        <taxon>Planctomycetaceae</taxon>
        <taxon>Caulifigura</taxon>
    </lineage>
</organism>
<dbReference type="OrthoDB" id="259356at2"/>
<dbReference type="Gene3D" id="2.60.120.560">
    <property type="entry name" value="Exo-inulinase, domain 1"/>
    <property type="match status" value="1"/>
</dbReference>
<evidence type="ECO:0000313" key="3">
    <source>
        <dbReference type="Proteomes" id="UP000315700"/>
    </source>
</evidence>
<dbReference type="EMBL" id="CP036271">
    <property type="protein sequence ID" value="QDT52832.1"/>
    <property type="molecule type" value="Genomic_DNA"/>
</dbReference>
<dbReference type="InterPro" id="IPR010496">
    <property type="entry name" value="AL/BT2_dom"/>
</dbReference>